<dbReference type="OrthoDB" id="10381at2157"/>
<protein>
    <submittedName>
        <fullName evidence="2">Uncharacterized protein</fullName>
    </submittedName>
</protein>
<dbReference type="HOGENOM" id="CLU_1544140_0_0_2"/>
<reference evidence="3" key="1">
    <citation type="submission" date="2015-02" db="EMBL/GenBank/DDBJ databases">
        <title>Characterization of two novel Thaumarchaeota isolated from the Northern Adriatic Sea.</title>
        <authorList>
            <person name="Bayer B."/>
            <person name="Vojvoda J."/>
            <person name="Offre P."/>
            <person name="Srivastava A."/>
            <person name="Elisabeth N."/>
            <person name="Garcia J.A.L."/>
            <person name="Schleper C."/>
            <person name="Herndl G.J."/>
        </authorList>
    </citation>
    <scope>NUCLEOTIDE SEQUENCE [LARGE SCALE GENOMIC DNA]</scope>
    <source>
        <strain evidence="3">D3C</strain>
    </source>
</reference>
<dbReference type="GeneID" id="41599695"/>
<gene>
    <name evidence="2" type="ORF">NPIRD3C_0534</name>
</gene>
<dbReference type="RefSeq" id="WP_148702716.1">
    <property type="nucleotide sequence ID" value="NZ_CP010868.1"/>
</dbReference>
<keyword evidence="1" id="KW-0472">Membrane</keyword>
<feature type="transmembrane region" description="Helical" evidence="1">
    <location>
        <begin position="140"/>
        <end position="164"/>
    </location>
</feature>
<dbReference type="EMBL" id="CP010868">
    <property type="protein sequence ID" value="AJM91748.1"/>
    <property type="molecule type" value="Genomic_DNA"/>
</dbReference>
<dbReference type="AlphaFoldDB" id="A0A0C5BPW5"/>
<keyword evidence="3" id="KW-1185">Reference proteome</keyword>
<sequence length="173" mass="19817">MEKKRSVIFSVLVLFSIIGANDVYAHSMFNSAEKFDSGYRVQVATAPEFPQINEPSQFMIRVTEGFDYEEVDRFTMGIKIFYNEKQVDAIPPKSIEGSHWDFDYVWRNSGNHIVELYLYDMPNNPEVITYKFNMGTQSPFGYIFFAAITVGALSLTGVVLYIYVPKIFGKSKP</sequence>
<reference evidence="2 3" key="3">
    <citation type="journal article" date="2019" name="Int. J. Syst. Evol. Microbiol.">
        <title>Nitrosopumilus adriaticus sp. nov. and Nitrosopumilus piranensis sp. nov., two ammonia-oxidizing archaea from the Adriatic Sea and members of the class Nitrososphaeria.</title>
        <authorList>
            <person name="Bayer B."/>
            <person name="Vojvoda J."/>
            <person name="Reinthaler T."/>
            <person name="Reyes C."/>
            <person name="Pinto M."/>
            <person name="Herndl G.J."/>
        </authorList>
    </citation>
    <scope>NUCLEOTIDE SEQUENCE [LARGE SCALE GENOMIC DNA]</scope>
    <source>
        <strain evidence="2 3">D3C</strain>
    </source>
</reference>
<dbReference type="Proteomes" id="UP000032027">
    <property type="component" value="Chromosome"/>
</dbReference>
<evidence type="ECO:0000256" key="1">
    <source>
        <dbReference type="SAM" id="Phobius"/>
    </source>
</evidence>
<proteinExistence type="predicted"/>
<keyword evidence="1" id="KW-1133">Transmembrane helix</keyword>
<organism evidence="2 3">
    <name type="scientific">Nitrosopumilus piranensis</name>
    <dbReference type="NCBI Taxonomy" id="1582439"/>
    <lineage>
        <taxon>Archaea</taxon>
        <taxon>Nitrososphaerota</taxon>
        <taxon>Nitrososphaeria</taxon>
        <taxon>Nitrosopumilales</taxon>
        <taxon>Nitrosopumilaceae</taxon>
        <taxon>Nitrosopumilus</taxon>
    </lineage>
</organism>
<dbReference type="KEGG" id="nid:NPIRD3C_0534"/>
<keyword evidence="1" id="KW-0812">Transmembrane</keyword>
<evidence type="ECO:0000313" key="2">
    <source>
        <dbReference type="EMBL" id="AJM91748.1"/>
    </source>
</evidence>
<accession>A0A0C5BPW5</accession>
<name>A0A0C5BPW5_9ARCH</name>
<reference evidence="2 3" key="2">
    <citation type="journal article" date="2016" name="ISME J.">
        <title>Physiological and genomic characterization of two novel marine thaumarchaeal strains indicates niche differentiation.</title>
        <authorList>
            <person name="Bayer B."/>
            <person name="Vojvoda J."/>
            <person name="Offre P."/>
            <person name="Alves R.J."/>
            <person name="Elisabeth N.H."/>
            <person name="Garcia J.A."/>
            <person name="Volland J.M."/>
            <person name="Srivastava A."/>
            <person name="Schleper C."/>
            <person name="Herndl G.J."/>
        </authorList>
    </citation>
    <scope>NUCLEOTIDE SEQUENCE [LARGE SCALE GENOMIC DNA]</scope>
    <source>
        <strain evidence="2 3">D3C</strain>
    </source>
</reference>
<dbReference type="PATRIC" id="fig|1582439.9.peg.539"/>
<evidence type="ECO:0000313" key="3">
    <source>
        <dbReference type="Proteomes" id="UP000032027"/>
    </source>
</evidence>